<gene>
    <name evidence="1" type="ordered locus">Desku_0930</name>
</gene>
<reference evidence="2" key="1">
    <citation type="submission" date="2011-05" db="EMBL/GenBank/DDBJ databases">
        <title>Complete sequence of Desulfotomaculum kuznetsovii DSM 6115.</title>
        <authorList>
            <person name="Lucas S."/>
            <person name="Han J."/>
            <person name="Lapidus A."/>
            <person name="Cheng J.-F."/>
            <person name="Goodwin L."/>
            <person name="Pitluck S."/>
            <person name="Peters L."/>
            <person name="Mikhailova N."/>
            <person name="Lu M."/>
            <person name="Saunders E."/>
            <person name="Han C."/>
            <person name="Tapia R."/>
            <person name="Land M."/>
            <person name="Hauser L."/>
            <person name="Kyrpides N."/>
            <person name="Ivanova N."/>
            <person name="Pagani I."/>
            <person name="Nazina T."/>
            <person name="Ivanova A."/>
            <person name="Parshina S."/>
            <person name="Kuever J."/>
            <person name="Muyzer G."/>
            <person name="Plugge C."/>
            <person name="Stams A."/>
            <person name="Woyke T."/>
        </authorList>
    </citation>
    <scope>NUCLEOTIDE SEQUENCE [LARGE SCALE GENOMIC DNA]</scope>
    <source>
        <strain evidence="2">DSM 6115 / VKM B-1805 / 17</strain>
    </source>
</reference>
<sequence length="211" mass="24141">MSAPWLHDDNVVMMDSYQWHASVKEEVLAQRTLCVCGQEVTFEKVRRWILYTFADGRSPETGSITEEVRVLIPTSRGVVSRVCFAHPKIEKNAFRVADLGDPEVREVLKNLGGQETARGQWKFSYTLKKGKFLGLCEVCGKSIYAGDLYSLLQKGCAYYFFCVSCFSRCGSLKKCMQEADRRAQEEAAREEKARKWASYADDDLVPEWYQD</sequence>
<dbReference type="KEGG" id="dku:Desku_0930"/>
<name>A0AAU8PUJ8_DESK7</name>
<keyword evidence="2" id="KW-1185">Reference proteome</keyword>
<evidence type="ECO:0000313" key="1">
    <source>
        <dbReference type="EMBL" id="AEG14529.1"/>
    </source>
</evidence>
<organism evidence="1 2">
    <name type="scientific">Desulfofundulus kuznetsovii (strain DSM 6115 / VKM B-1805 / 17)</name>
    <name type="common">Desulfotomaculum kuznetsovii</name>
    <dbReference type="NCBI Taxonomy" id="760568"/>
    <lineage>
        <taxon>Bacteria</taxon>
        <taxon>Bacillati</taxon>
        <taxon>Bacillota</taxon>
        <taxon>Clostridia</taxon>
        <taxon>Eubacteriales</taxon>
        <taxon>Peptococcaceae</taxon>
        <taxon>Desulfofundulus</taxon>
    </lineage>
</organism>
<evidence type="ECO:0000313" key="2">
    <source>
        <dbReference type="Proteomes" id="UP000009229"/>
    </source>
</evidence>
<dbReference type="EMBL" id="CP002770">
    <property type="protein sequence ID" value="AEG14529.1"/>
    <property type="molecule type" value="Genomic_DNA"/>
</dbReference>
<dbReference type="Proteomes" id="UP000009229">
    <property type="component" value="Chromosome"/>
</dbReference>
<protein>
    <submittedName>
        <fullName evidence="1">Uncharacterized protein</fullName>
    </submittedName>
</protein>
<proteinExistence type="predicted"/>
<accession>A0AAU8PUJ8</accession>
<dbReference type="AlphaFoldDB" id="A0AAU8PUJ8"/>